<dbReference type="Gene3D" id="3.30.70.1770">
    <property type="match status" value="1"/>
</dbReference>
<dbReference type="Pfam" id="PF09480">
    <property type="entry name" value="PrgH"/>
    <property type="match status" value="1"/>
</dbReference>
<protein>
    <submittedName>
        <fullName evidence="2">PrgH/EprH family type III secretion apparatus protein</fullName>
    </submittedName>
</protein>
<name>A0A399M909_9PSED</name>
<reference evidence="2 3" key="1">
    <citation type="submission" date="2018-08" db="EMBL/GenBank/DDBJ databases">
        <title>Draft genome sequence of the cyanotroph, Pseudomonas monteilii BCN3.</title>
        <authorList>
            <person name="Jones L.B."/>
            <person name="Kunz D.A."/>
        </authorList>
    </citation>
    <scope>NUCLEOTIDE SEQUENCE [LARGE SCALE GENOMIC DNA]</scope>
    <source>
        <strain evidence="2 3">BCN3</strain>
    </source>
</reference>
<dbReference type="Gene3D" id="3.30.70.1780">
    <property type="match status" value="1"/>
</dbReference>
<sequence length="392" mass="43552">MVNSMQDSPARQCVLRVFSGPLQGCEFDLAQRRTLFVVGSEAKFCSIEHPLSVPEDAIYIPLACGGCNFEVLLGDDDRPECVVRILGDEGVVERPIPFQSLEPISELLIAVRPFDEAWRSELLVQGSAVLAEPEPARVPVIVSRRVAVAAVLVIMAGLAMFGWYASSSTPVSNVEALIAGGNSSMVVMYGRDRAIYVFADSERDAAWGRQVLVRNGYSATQVMTTYDERRRLESLVSSLAPQLAYHRMDLSDPVVPRLLISRQRNLLTPGLQRRLESALIAVAPYAREIKIVQRDDDELLHLAEQGLQRLALPFARHKHADGVTFTVEGNLEDAELQALGDFVATFGRQWGERYIHFAIELKDDGLKGKSFQYGPQGYIKMTPSSWYFPKPL</sequence>
<gene>
    <name evidence="2" type="ORF">D0894_08610</name>
</gene>
<evidence type="ECO:0000256" key="1">
    <source>
        <dbReference type="SAM" id="Phobius"/>
    </source>
</evidence>
<dbReference type="InterPro" id="IPR019029">
    <property type="entry name" value="T3SS_PrgH/EprH-like"/>
</dbReference>
<keyword evidence="1" id="KW-0812">Transmembrane</keyword>
<accession>A0A399M909</accession>
<dbReference type="InterPro" id="IPR013387">
    <property type="entry name" value="T3SS_PrgH/EprH"/>
</dbReference>
<feature type="transmembrane region" description="Helical" evidence="1">
    <location>
        <begin position="146"/>
        <end position="165"/>
    </location>
</feature>
<evidence type="ECO:0000313" key="2">
    <source>
        <dbReference type="EMBL" id="RII78284.1"/>
    </source>
</evidence>
<keyword evidence="1" id="KW-0472">Membrane</keyword>
<dbReference type="AlphaFoldDB" id="A0A399M909"/>
<proteinExistence type="predicted"/>
<dbReference type="Gene3D" id="2.60.200.20">
    <property type="match status" value="1"/>
</dbReference>
<keyword evidence="1" id="KW-1133">Transmembrane helix</keyword>
<dbReference type="GO" id="GO:0016020">
    <property type="term" value="C:membrane"/>
    <property type="evidence" value="ECO:0007669"/>
    <property type="project" value="InterPro"/>
</dbReference>
<dbReference type="EMBL" id="QWLL01000017">
    <property type="protein sequence ID" value="RII78284.1"/>
    <property type="molecule type" value="Genomic_DNA"/>
</dbReference>
<organism evidence="2 3">
    <name type="scientific">Pseudomonas monteilii</name>
    <dbReference type="NCBI Taxonomy" id="76759"/>
    <lineage>
        <taxon>Bacteria</taxon>
        <taxon>Pseudomonadati</taxon>
        <taxon>Pseudomonadota</taxon>
        <taxon>Gammaproteobacteria</taxon>
        <taxon>Pseudomonadales</taxon>
        <taxon>Pseudomonadaceae</taxon>
        <taxon>Pseudomonas</taxon>
    </lineage>
</organism>
<dbReference type="Proteomes" id="UP000265875">
    <property type="component" value="Unassembled WGS sequence"/>
</dbReference>
<dbReference type="Gene3D" id="3.30.300.170">
    <property type="match status" value="1"/>
</dbReference>
<dbReference type="NCBIfam" id="TIGR02554">
    <property type="entry name" value="PrgH"/>
    <property type="match status" value="1"/>
</dbReference>
<comment type="caution">
    <text evidence="2">The sequence shown here is derived from an EMBL/GenBank/DDBJ whole genome shotgun (WGS) entry which is preliminary data.</text>
</comment>
<evidence type="ECO:0000313" key="3">
    <source>
        <dbReference type="Proteomes" id="UP000265875"/>
    </source>
</evidence>